<dbReference type="SUPFAM" id="SSF52540">
    <property type="entry name" value="P-loop containing nucleoside triphosphate hydrolases"/>
    <property type="match status" value="1"/>
</dbReference>
<dbReference type="EMBL" id="BT074686">
    <property type="protein sequence ID" value="ACO09110.1"/>
    <property type="molecule type" value="mRNA"/>
</dbReference>
<dbReference type="InterPro" id="IPR000863">
    <property type="entry name" value="Sulfotransferase_dom"/>
</dbReference>
<protein>
    <recommendedName>
        <fullName evidence="3">Sulfotransferase</fullName>
        <ecNumber evidence="3">2.8.2.-</ecNumber>
    </recommendedName>
</protein>
<gene>
    <name evidence="5" type="primary">ST1C1</name>
</gene>
<name>C1BJA7_OSMMO</name>
<proteinExistence type="evidence at transcript level"/>
<dbReference type="Gene3D" id="3.40.50.300">
    <property type="entry name" value="P-loop containing nucleotide triphosphate hydrolases"/>
    <property type="match status" value="1"/>
</dbReference>
<evidence type="ECO:0000256" key="1">
    <source>
        <dbReference type="ARBA" id="ARBA00005771"/>
    </source>
</evidence>
<evidence type="ECO:0000256" key="3">
    <source>
        <dbReference type="RuleBase" id="RU361155"/>
    </source>
</evidence>
<dbReference type="AlphaFoldDB" id="C1BJA7"/>
<comment type="similarity">
    <text evidence="1 3">Belongs to the sulfotransferase 1 family.</text>
</comment>
<dbReference type="EC" id="2.8.2.-" evidence="3"/>
<dbReference type="GO" id="GO:0008146">
    <property type="term" value="F:sulfotransferase activity"/>
    <property type="evidence" value="ECO:0007669"/>
    <property type="project" value="InterPro"/>
</dbReference>
<dbReference type="InterPro" id="IPR027417">
    <property type="entry name" value="P-loop_NTPase"/>
</dbReference>
<evidence type="ECO:0000256" key="2">
    <source>
        <dbReference type="ARBA" id="ARBA00022679"/>
    </source>
</evidence>
<evidence type="ECO:0000259" key="4">
    <source>
        <dbReference type="Pfam" id="PF00685"/>
    </source>
</evidence>
<dbReference type="Pfam" id="PF00685">
    <property type="entry name" value="Sulfotransfer_1"/>
    <property type="match status" value="1"/>
</dbReference>
<dbReference type="PANTHER" id="PTHR11783">
    <property type="entry name" value="SULFOTRANSFERASE SULT"/>
    <property type="match status" value="1"/>
</dbReference>
<keyword evidence="2 3" id="KW-0808">Transferase</keyword>
<accession>C1BJA7</accession>
<reference evidence="5" key="1">
    <citation type="submission" date="2009-03" db="EMBL/GenBank/DDBJ databases">
        <title>Osmerus mordax full-length cDNAs.</title>
        <authorList>
            <person name="von Schalburg K."/>
            <person name="Leong J."/>
            <person name="Cooper G."/>
            <person name="Davidson W.S."/>
            <person name="Koop B.F."/>
        </authorList>
    </citation>
    <scope>NUCLEOTIDE SEQUENCE</scope>
    <source>
        <tissue evidence="5">Brain</tissue>
    </source>
</reference>
<feature type="domain" description="Sulfotransferase" evidence="4">
    <location>
        <begin position="28"/>
        <end position="138"/>
    </location>
</feature>
<evidence type="ECO:0000313" key="5">
    <source>
        <dbReference type="EMBL" id="ACO09110.1"/>
    </source>
</evidence>
<organism evidence="5">
    <name type="scientific">Osmerus mordax</name>
    <name type="common">Rainbow smelt</name>
    <name type="synonym">Atherina mordax</name>
    <dbReference type="NCBI Taxonomy" id="8014"/>
    <lineage>
        <taxon>Eukaryota</taxon>
        <taxon>Metazoa</taxon>
        <taxon>Chordata</taxon>
        <taxon>Craniata</taxon>
        <taxon>Vertebrata</taxon>
        <taxon>Euteleostomi</taxon>
        <taxon>Actinopterygii</taxon>
        <taxon>Neopterygii</taxon>
        <taxon>Teleostei</taxon>
        <taxon>Stomiati</taxon>
        <taxon>Osmeriformes</taxon>
        <taxon>Osmeridae</taxon>
        <taxon>Osmerus</taxon>
    </lineage>
</organism>
<sequence>MAEEKELSYSEAIEKAGSAIHRFRLIEVKGFWQEREKRNILYLFYEDMKENPRREVERIMRYLDLSLSDDVIRRIVELTSFKAMKDNPMANYTFIPKPVFDQSISPFMRKGEVGDWTNHFSPEQSQLFDEDYERQMKDANIPFRATI</sequence>